<evidence type="ECO:0000313" key="4">
    <source>
        <dbReference type="EMBL" id="SHG56027.1"/>
    </source>
</evidence>
<dbReference type="EMBL" id="FQWF01000007">
    <property type="protein sequence ID" value="SHG56027.1"/>
    <property type="molecule type" value="Genomic_DNA"/>
</dbReference>
<dbReference type="InterPro" id="IPR000189">
    <property type="entry name" value="Transglyc_AS"/>
</dbReference>
<dbReference type="Gene3D" id="3.10.350.10">
    <property type="entry name" value="LysM domain"/>
    <property type="match status" value="4"/>
</dbReference>
<accession>A0A1M5KTE3</accession>
<feature type="region of interest" description="Disordered" evidence="2">
    <location>
        <begin position="417"/>
        <end position="439"/>
    </location>
</feature>
<dbReference type="PROSITE" id="PS51782">
    <property type="entry name" value="LYSM"/>
    <property type="match status" value="4"/>
</dbReference>
<dbReference type="InterPro" id="IPR023346">
    <property type="entry name" value="Lysozyme-like_dom_sf"/>
</dbReference>
<feature type="domain" description="LysM" evidence="3">
    <location>
        <begin position="672"/>
        <end position="716"/>
    </location>
</feature>
<sequence length="718" mass="81081">MSFLTLYKEAFKYLAVMFVKNKFCNHLKKGPLIKKIMNIKNTTLSLFLLLSVSLTAQQSFVETKGIDNVEIKLSYLDSIKKTFVKNELASRVDSLWMKELITFDLYNTITADIENFNIDTSVDFELPTALLKERLAVMDAKSPFNIEYNQGLENIIKSFLKNRKKSFERLMGVSEYYFPLFEEALAKQNVPLEIKYLAVVESALNPRAVSKMGATGLWQFMYHTGKQYGLSIDSYIDERSDPLKSSQAATQYMTNMYKMFGDWDLVLASYNSGPGNVAKAIRRSGGQKNYWNIRKNLPKETQGYVPAFLATMYIYEYHKEHGIVPERASVKHFATDTIMIKQQMSFKQIGDLLDVPVAQLQLLNPAYKLNVIPFYKDEPHYLRLPQDKAAVFASNENQIYAYGQNELEKRERPFTTAKAVASRDSANSSSDSNKSSKTTYYKVRRGDNLSAIANKYDVSIAQLKKWNNLKGSSIAYGKSIKIVLNESQNSSNNTQPKDQNIIAENNAKNQSSTVQSSKEEVATTETNTRATNSEPTYIVAKGDNLGNIANKYNVTVSDLKQWNDLADNNIQVGTTLQVAKKELISKEVLASGSEHKYIEYVVEKGDNLGSIATKFGVEINELKIWNKMQGNMLSIGKSLIVSQNEVALITDKAKINPFKTKSSIARTSKNVVDYYVKKGDSLFSIAKKYPGVTISDLKKWNDIRSEEIQPGMKLKING</sequence>
<reference evidence="5" key="1">
    <citation type="submission" date="2016-11" db="EMBL/GenBank/DDBJ databases">
        <authorList>
            <person name="Varghese N."/>
            <person name="Submissions S."/>
        </authorList>
    </citation>
    <scope>NUCLEOTIDE SEQUENCE [LARGE SCALE GENOMIC DNA]</scope>
    <source>
        <strain evidence="5">DSM 17659</strain>
    </source>
</reference>
<dbReference type="SMART" id="SM00257">
    <property type="entry name" value="LysM"/>
    <property type="match status" value="4"/>
</dbReference>
<dbReference type="PANTHER" id="PTHR33734">
    <property type="entry name" value="LYSM DOMAIN-CONTAINING GPI-ANCHORED PROTEIN 2"/>
    <property type="match status" value="1"/>
</dbReference>
<evidence type="ECO:0000313" key="5">
    <source>
        <dbReference type="Proteomes" id="UP000184020"/>
    </source>
</evidence>
<feature type="compositionally biased region" description="Polar residues" evidence="2">
    <location>
        <begin position="523"/>
        <end position="535"/>
    </location>
</feature>
<dbReference type="CDD" id="cd00118">
    <property type="entry name" value="LysM"/>
    <property type="match status" value="4"/>
</dbReference>
<feature type="domain" description="LysM" evidence="3">
    <location>
        <begin position="439"/>
        <end position="482"/>
    </location>
</feature>
<feature type="compositionally biased region" description="Low complexity" evidence="2">
    <location>
        <begin position="422"/>
        <end position="437"/>
    </location>
</feature>
<dbReference type="PANTHER" id="PTHR33734:SF22">
    <property type="entry name" value="MEMBRANE-BOUND LYTIC MUREIN TRANSGLYCOSYLASE D"/>
    <property type="match status" value="1"/>
</dbReference>
<organism evidence="4 5">
    <name type="scientific">Flavobacterium micromati</name>
    <dbReference type="NCBI Taxonomy" id="229205"/>
    <lineage>
        <taxon>Bacteria</taxon>
        <taxon>Pseudomonadati</taxon>
        <taxon>Bacteroidota</taxon>
        <taxon>Flavobacteriia</taxon>
        <taxon>Flavobacteriales</taxon>
        <taxon>Flavobacteriaceae</taxon>
        <taxon>Flavobacterium</taxon>
    </lineage>
</organism>
<dbReference type="Proteomes" id="UP000184020">
    <property type="component" value="Unassembled WGS sequence"/>
</dbReference>
<comment type="similarity">
    <text evidence="1">Belongs to the transglycosylase Slt family.</text>
</comment>
<dbReference type="GO" id="GO:0000270">
    <property type="term" value="P:peptidoglycan metabolic process"/>
    <property type="evidence" value="ECO:0007669"/>
    <property type="project" value="InterPro"/>
</dbReference>
<feature type="domain" description="LysM" evidence="3">
    <location>
        <begin position="598"/>
        <end position="641"/>
    </location>
</feature>
<dbReference type="GO" id="GO:0008932">
    <property type="term" value="F:lytic endotransglycosylase activity"/>
    <property type="evidence" value="ECO:0007669"/>
    <property type="project" value="TreeGrafter"/>
</dbReference>
<dbReference type="InterPro" id="IPR036779">
    <property type="entry name" value="LysM_dom_sf"/>
</dbReference>
<name>A0A1M5KTE3_9FLAO</name>
<dbReference type="SUPFAM" id="SSF54106">
    <property type="entry name" value="LysM domain"/>
    <property type="match status" value="4"/>
</dbReference>
<dbReference type="InterPro" id="IPR008258">
    <property type="entry name" value="Transglycosylase_SLT_dom_1"/>
</dbReference>
<dbReference type="PROSITE" id="PS00922">
    <property type="entry name" value="TRANSGLYCOSYLASE"/>
    <property type="match status" value="1"/>
</dbReference>
<keyword evidence="5" id="KW-1185">Reference proteome</keyword>
<dbReference type="Pfam" id="PF01464">
    <property type="entry name" value="SLT"/>
    <property type="match status" value="1"/>
</dbReference>
<dbReference type="AlphaFoldDB" id="A0A1M5KTE3"/>
<evidence type="ECO:0000259" key="3">
    <source>
        <dbReference type="PROSITE" id="PS51782"/>
    </source>
</evidence>
<dbReference type="SUPFAM" id="SSF53955">
    <property type="entry name" value="Lysozyme-like"/>
    <property type="match status" value="1"/>
</dbReference>
<feature type="domain" description="LysM" evidence="3">
    <location>
        <begin position="535"/>
        <end position="578"/>
    </location>
</feature>
<feature type="region of interest" description="Disordered" evidence="2">
    <location>
        <begin position="506"/>
        <end position="535"/>
    </location>
</feature>
<evidence type="ECO:0000256" key="2">
    <source>
        <dbReference type="SAM" id="MobiDB-lite"/>
    </source>
</evidence>
<dbReference type="InterPro" id="IPR018392">
    <property type="entry name" value="LysM"/>
</dbReference>
<gene>
    <name evidence="4" type="ORF">SAMN05444372_10782</name>
</gene>
<dbReference type="GO" id="GO:0016020">
    <property type="term" value="C:membrane"/>
    <property type="evidence" value="ECO:0007669"/>
    <property type="project" value="InterPro"/>
</dbReference>
<dbReference type="Gene3D" id="1.10.530.10">
    <property type="match status" value="1"/>
</dbReference>
<dbReference type="STRING" id="229205.SAMN05444372_10782"/>
<dbReference type="CDD" id="cd16894">
    <property type="entry name" value="MltD-like"/>
    <property type="match status" value="1"/>
</dbReference>
<protein>
    <submittedName>
        <fullName evidence="4">Membrane-bound lytic murein transglycosylase D</fullName>
    </submittedName>
</protein>
<proteinExistence type="inferred from homology"/>
<evidence type="ECO:0000256" key="1">
    <source>
        <dbReference type="ARBA" id="ARBA00007734"/>
    </source>
</evidence>
<dbReference type="Pfam" id="PF01476">
    <property type="entry name" value="LysM"/>
    <property type="match status" value="4"/>
</dbReference>
<feature type="compositionally biased region" description="Polar residues" evidence="2">
    <location>
        <begin position="506"/>
        <end position="516"/>
    </location>
</feature>